<keyword evidence="5" id="KW-1185">Reference proteome</keyword>
<comment type="caution">
    <text evidence="4">The sequence shown here is derived from an EMBL/GenBank/DDBJ whole genome shotgun (WGS) entry which is preliminary data.</text>
</comment>
<proteinExistence type="predicted"/>
<keyword evidence="2" id="KW-1133">Transmembrane helix</keyword>
<feature type="region of interest" description="Disordered" evidence="1">
    <location>
        <begin position="273"/>
        <end position="293"/>
    </location>
</feature>
<sequence>MKIIDKLKKVNLIQFVPAIFVISLVGNSVFGYTAPKAKSQKNAGVNQVEAATTAEKKKAKKANAGDIDLSKIKDGTYEGQANGYRGLVKVSVTVKDHKITTIKVLSNSDDAAFFNRASAGVIKNILAKQSLKVDVVSGATYSSNGIIKAVKNALTGEEDKTAAKASGSSKSAGSVGTADESGTYKDGTFTGSASGYHGTVKVSVTIKNNKIKSIKILENHDDAAYFNRAKGILLPLMIKKQSTNVDSVSGATFSSNGIIKAVRNALKKAAVKGSSSSLDSESNSNSTAKKDTTDNVTGVYKDGVYEGTGKGFRGNIIVSVRIKKSKIVEIKLVKNEKDDAAYFNKAWSEVPYSIIAMQTANTDKVDAVSGATYSSNGIMEAVRNALKKAVAKKDNTNSNTSNSNNNNSNNSNNSNNNNNNNNNTSKDDNTTTPVEKEDKIYEGSAVCEPDEDEEFDAYKLTLEVVISADNKVKNIQNIKWSDRYMSAWYNMAQKTMVPKLISYGFEIPEKYDTVSGATCSSNALVKAYKDAISKINK</sequence>
<feature type="compositionally biased region" description="Low complexity" evidence="1">
    <location>
        <begin position="396"/>
        <end position="424"/>
    </location>
</feature>
<keyword evidence="2" id="KW-0812">Transmembrane</keyword>
<feature type="domain" description="FMN-binding" evidence="3">
    <location>
        <begin position="457"/>
        <end position="535"/>
    </location>
</feature>
<feature type="compositionally biased region" description="Low complexity" evidence="1">
    <location>
        <begin position="274"/>
        <end position="286"/>
    </location>
</feature>
<accession>A0ABV1IX04</accession>
<evidence type="ECO:0000259" key="3">
    <source>
        <dbReference type="SMART" id="SM00900"/>
    </source>
</evidence>
<feature type="region of interest" description="Disordered" evidence="1">
    <location>
        <begin position="390"/>
        <end position="443"/>
    </location>
</feature>
<dbReference type="SMART" id="SM00900">
    <property type="entry name" value="FMN_bind"/>
    <property type="match status" value="4"/>
</dbReference>
<feature type="domain" description="FMN-binding" evidence="3">
    <location>
        <begin position="311"/>
        <end position="389"/>
    </location>
</feature>
<reference evidence="4 5" key="1">
    <citation type="submission" date="2024-04" db="EMBL/GenBank/DDBJ databases">
        <title>Human intestinal bacterial collection.</title>
        <authorList>
            <person name="Pauvert C."/>
            <person name="Hitch T.C.A."/>
            <person name="Clavel T."/>
        </authorList>
    </citation>
    <scope>NUCLEOTIDE SEQUENCE [LARGE SCALE GENOMIC DNA]</scope>
    <source>
        <strain evidence="4 5">CLA-AA-H249</strain>
    </source>
</reference>
<name>A0ABV1IX04_9FIRM</name>
<gene>
    <name evidence="4" type="ORF">AAAU51_11205</name>
</gene>
<keyword evidence="2" id="KW-0472">Membrane</keyword>
<dbReference type="Gene3D" id="3.90.1010.20">
    <property type="match status" value="3"/>
</dbReference>
<feature type="domain" description="FMN-binding" evidence="3">
    <location>
        <begin position="83"/>
        <end position="157"/>
    </location>
</feature>
<dbReference type="RefSeq" id="WP_349111221.1">
    <property type="nucleotide sequence ID" value="NZ_JBBNIN010000018.1"/>
</dbReference>
<feature type="compositionally biased region" description="Basic and acidic residues" evidence="1">
    <location>
        <begin position="425"/>
        <end position="441"/>
    </location>
</feature>
<dbReference type="InterPro" id="IPR007329">
    <property type="entry name" value="FMN-bd"/>
</dbReference>
<dbReference type="EMBL" id="JBBNIN010000018">
    <property type="protein sequence ID" value="MEQ2711735.1"/>
    <property type="molecule type" value="Genomic_DNA"/>
</dbReference>
<evidence type="ECO:0000256" key="1">
    <source>
        <dbReference type="SAM" id="MobiDB-lite"/>
    </source>
</evidence>
<protein>
    <submittedName>
        <fullName evidence="4">FMN-binding protein</fullName>
    </submittedName>
</protein>
<organism evidence="4 5">
    <name type="scientific">Anaerostipes amylophilus</name>
    <dbReference type="NCBI Taxonomy" id="2981779"/>
    <lineage>
        <taxon>Bacteria</taxon>
        <taxon>Bacillati</taxon>
        <taxon>Bacillota</taxon>
        <taxon>Clostridia</taxon>
        <taxon>Lachnospirales</taxon>
        <taxon>Lachnospiraceae</taxon>
        <taxon>Anaerostipes</taxon>
    </lineage>
</organism>
<dbReference type="Proteomes" id="UP001482154">
    <property type="component" value="Unassembled WGS sequence"/>
</dbReference>
<dbReference type="Pfam" id="PF04205">
    <property type="entry name" value="FMN_bind"/>
    <property type="match status" value="4"/>
</dbReference>
<feature type="domain" description="FMN-binding" evidence="3">
    <location>
        <begin position="195"/>
        <end position="269"/>
    </location>
</feature>
<evidence type="ECO:0000313" key="5">
    <source>
        <dbReference type="Proteomes" id="UP001482154"/>
    </source>
</evidence>
<feature type="transmembrane region" description="Helical" evidence="2">
    <location>
        <begin position="12"/>
        <end position="32"/>
    </location>
</feature>
<evidence type="ECO:0000256" key="2">
    <source>
        <dbReference type="SAM" id="Phobius"/>
    </source>
</evidence>
<evidence type="ECO:0000313" key="4">
    <source>
        <dbReference type="EMBL" id="MEQ2711735.1"/>
    </source>
</evidence>